<dbReference type="Gene3D" id="1.20.1540.10">
    <property type="entry name" value="Rhomboid-like"/>
    <property type="match status" value="1"/>
</dbReference>
<dbReference type="GO" id="GO:0008233">
    <property type="term" value="F:peptidase activity"/>
    <property type="evidence" value="ECO:0007669"/>
    <property type="project" value="UniProtKB-KW"/>
</dbReference>
<evidence type="ECO:0000256" key="4">
    <source>
        <dbReference type="ARBA" id="ARBA00022989"/>
    </source>
</evidence>
<dbReference type="GO" id="GO:0005886">
    <property type="term" value="C:plasma membrane"/>
    <property type="evidence" value="ECO:0007669"/>
    <property type="project" value="UniProtKB-SubCell"/>
</dbReference>
<keyword evidence="2" id="KW-1003">Cell membrane</keyword>
<feature type="transmembrane region" description="Helical" evidence="6">
    <location>
        <begin position="378"/>
        <end position="397"/>
    </location>
</feature>
<comment type="caution">
    <text evidence="8">The sequence shown here is derived from an EMBL/GenBank/DDBJ whole genome shotgun (WGS) entry which is preliminary data.</text>
</comment>
<dbReference type="AlphaFoldDB" id="A0A4Y9R064"/>
<keyword evidence="4 6" id="KW-1133">Transmembrane helix</keyword>
<evidence type="ECO:0000256" key="1">
    <source>
        <dbReference type="ARBA" id="ARBA00004651"/>
    </source>
</evidence>
<keyword evidence="8" id="KW-0378">Hydrolase</keyword>
<dbReference type="GO" id="GO:0016755">
    <property type="term" value="F:aminoacyltransferase activity"/>
    <property type="evidence" value="ECO:0007669"/>
    <property type="project" value="TreeGrafter"/>
</dbReference>
<dbReference type="InterPro" id="IPR024320">
    <property type="entry name" value="LPG_synthase_C"/>
</dbReference>
<dbReference type="EMBL" id="SPQZ01000003">
    <property type="protein sequence ID" value="TFV98171.1"/>
    <property type="molecule type" value="Genomic_DNA"/>
</dbReference>
<keyword evidence="8" id="KW-0645">Protease</keyword>
<feature type="transmembrane region" description="Helical" evidence="6">
    <location>
        <begin position="313"/>
        <end position="330"/>
    </location>
</feature>
<dbReference type="InterPro" id="IPR035952">
    <property type="entry name" value="Rhomboid-like_sf"/>
</dbReference>
<name>A0A4Y9R064_9MICO</name>
<keyword evidence="5 6" id="KW-0472">Membrane</keyword>
<feature type="transmembrane region" description="Helical" evidence="6">
    <location>
        <begin position="203"/>
        <end position="223"/>
    </location>
</feature>
<evidence type="ECO:0000313" key="8">
    <source>
        <dbReference type="EMBL" id="TFV98171.1"/>
    </source>
</evidence>
<proteinExistence type="predicted"/>
<gene>
    <name evidence="8" type="ORF">E4M00_09100</name>
</gene>
<dbReference type="Pfam" id="PF09924">
    <property type="entry name" value="LPG_synthase_C"/>
    <property type="match status" value="1"/>
</dbReference>
<evidence type="ECO:0000259" key="7">
    <source>
        <dbReference type="Pfam" id="PF09924"/>
    </source>
</evidence>
<dbReference type="PANTHER" id="PTHR34697:SF2">
    <property type="entry name" value="PHOSPHATIDYLGLYCEROL LYSYLTRANSFERASE"/>
    <property type="match status" value="1"/>
</dbReference>
<feature type="transmembrane region" description="Helical" evidence="6">
    <location>
        <begin position="117"/>
        <end position="138"/>
    </location>
</feature>
<feature type="transmembrane region" description="Helical" evidence="6">
    <location>
        <begin position="33"/>
        <end position="54"/>
    </location>
</feature>
<evidence type="ECO:0000256" key="5">
    <source>
        <dbReference type="ARBA" id="ARBA00023136"/>
    </source>
</evidence>
<feature type="transmembrane region" description="Helical" evidence="6">
    <location>
        <begin position="417"/>
        <end position="441"/>
    </location>
</feature>
<dbReference type="SUPFAM" id="SSF144091">
    <property type="entry name" value="Rhomboid-like"/>
    <property type="match status" value="1"/>
</dbReference>
<feature type="transmembrane region" description="Helical" evidence="6">
    <location>
        <begin position="181"/>
        <end position="197"/>
    </location>
</feature>
<comment type="subcellular location">
    <subcellularLocation>
        <location evidence="1">Cell membrane</location>
        <topology evidence="1">Multi-pass membrane protein</topology>
    </subcellularLocation>
</comment>
<evidence type="ECO:0000313" key="9">
    <source>
        <dbReference type="Proteomes" id="UP000298127"/>
    </source>
</evidence>
<feature type="transmembrane region" description="Helical" evidence="6">
    <location>
        <begin position="86"/>
        <end position="105"/>
    </location>
</feature>
<feature type="transmembrane region" description="Helical" evidence="6">
    <location>
        <begin position="158"/>
        <end position="176"/>
    </location>
</feature>
<feature type="transmembrane region" description="Helical" evidence="6">
    <location>
        <begin position="479"/>
        <end position="501"/>
    </location>
</feature>
<feature type="transmembrane region" description="Helical" evidence="6">
    <location>
        <begin position="235"/>
        <end position="255"/>
    </location>
</feature>
<feature type="domain" description="Phosphatidylglycerol lysyltransferase C-terminal" evidence="7">
    <location>
        <begin position="518"/>
        <end position="821"/>
    </location>
</feature>
<evidence type="ECO:0000256" key="6">
    <source>
        <dbReference type="SAM" id="Phobius"/>
    </source>
</evidence>
<dbReference type="RefSeq" id="WP_135120173.1">
    <property type="nucleotide sequence ID" value="NZ_SPQZ01000003.1"/>
</dbReference>
<dbReference type="GO" id="GO:0055091">
    <property type="term" value="P:phospholipid homeostasis"/>
    <property type="evidence" value="ECO:0007669"/>
    <property type="project" value="TreeGrafter"/>
</dbReference>
<organism evidence="8 9">
    <name type="scientific">Orlajensenia leifsoniae</name>
    <dbReference type="NCBI Taxonomy" id="2561933"/>
    <lineage>
        <taxon>Bacteria</taxon>
        <taxon>Bacillati</taxon>
        <taxon>Actinomycetota</taxon>
        <taxon>Actinomycetes</taxon>
        <taxon>Micrococcales</taxon>
        <taxon>Microbacteriaceae</taxon>
        <taxon>Orlajensenia</taxon>
    </lineage>
</organism>
<dbReference type="Proteomes" id="UP000298127">
    <property type="component" value="Unassembled WGS sequence"/>
</dbReference>
<evidence type="ECO:0000256" key="2">
    <source>
        <dbReference type="ARBA" id="ARBA00022475"/>
    </source>
</evidence>
<dbReference type="InterPro" id="IPR051211">
    <property type="entry name" value="PG_lysyltransferase"/>
</dbReference>
<feature type="transmembrane region" description="Helical" evidence="6">
    <location>
        <begin position="337"/>
        <end position="356"/>
    </location>
</feature>
<protein>
    <submittedName>
        <fullName evidence="8">Rhomboid family intramembrane serine protease</fullName>
    </submittedName>
</protein>
<dbReference type="GO" id="GO:0006508">
    <property type="term" value="P:proteolysis"/>
    <property type="evidence" value="ECO:0007669"/>
    <property type="project" value="UniProtKB-KW"/>
</dbReference>
<sequence>MTETRPADAAAGAPPIGRLPAAGRLARRYFTRVPVSIAFAVLLIATAIITGTIAGHPSKATLAAWAAGVTTTIEQAHWWTPVTALFIPWDPFQLVAGVIASVTLLGISERLMGSRRVVLAFLVTGTLGVSLGVLLQWAGSLAGEWWALGTSIDLTLDPLTGITGALFTASAFAGVFWRRRIRVVGFAFILVFVLYDGDSSNVYRLNAAVLGLFLGALLTRDATTLRARRSSKGEARTLIATVVAVTAIGPIVGILNPNGLTPFTLLSMLFDQRAPVTQSQLSACTATAATTTDITAACKDAFIDAGASGPGPFLLTFVPLALLLVAAWGLRRGRRFALWLAITVNVVLVLMAYFSFDIVSSLQDAEAAGFAGWDLGELIVWAAAALLLPIGILVVLWRSRHLFTVRASDAAYVKFTLWTLLALAVLATVYFVLGLVGLASYQPAASVLDLGIDTVKRFLPTQFVASIDPVVVPRSDIAYVPYQVVGVLFWIVFIGGCILLMRDTETRNRATDHAKLRALLHSGGGGSLSFMATWPGNTYWFTPAGTGAVAYRVINDVAITLADPISLPEHDEETIDGFVAFCDENGWTPVFYSVHPRVMPLFEARGWQSMPVGEETILDPSRFELAGKPWQKVRQALNRGVKEGMTAVWTSWDELPFPFSAQINAISEAWVSEKSLPEMGFTLGGVEELRDRDVKLMLAIDTEERVQAVTSWMPTYRDGVPIGWTLDFMRRADGSMNGTMEFLIASAALHMKEQGATLLSLSGAPLATKPLAPGETPPAPTAMTRMLDLLARTLEPAYGFSTLFRFKSKFNPRYETISMVYPDPLALPAIGVAIGRAYVPNVSPKEAVALVRTLAG</sequence>
<reference evidence="8 9" key="1">
    <citation type="journal article" date="2018" name="J. Microbiol.">
        <title>Leifsonia flava sp. nov., a novel actinobacterium isolated from the rhizosphere of Aquilegia viridiflora.</title>
        <authorList>
            <person name="Cai Y."/>
            <person name="Tao W.Z."/>
            <person name="Ma Y.J."/>
            <person name="Cheng J."/>
            <person name="Zhang M.Y."/>
            <person name="Zhang Y.X."/>
        </authorList>
    </citation>
    <scope>NUCLEOTIDE SEQUENCE [LARGE SCALE GENOMIC DNA]</scope>
    <source>
        <strain evidence="8 9">SYP-B2174</strain>
    </source>
</reference>
<keyword evidence="3 6" id="KW-0812">Transmembrane</keyword>
<accession>A0A4Y9R064</accession>
<evidence type="ECO:0000256" key="3">
    <source>
        <dbReference type="ARBA" id="ARBA00022692"/>
    </source>
</evidence>
<dbReference type="PANTHER" id="PTHR34697">
    <property type="entry name" value="PHOSPHATIDYLGLYCEROL LYSYLTRANSFERASE"/>
    <property type="match status" value="1"/>
</dbReference>
<keyword evidence="9" id="KW-1185">Reference proteome</keyword>